<evidence type="ECO:0000313" key="5">
    <source>
        <dbReference type="Proteomes" id="UP000461162"/>
    </source>
</evidence>
<dbReference type="InterPro" id="IPR003660">
    <property type="entry name" value="HAMP_dom"/>
</dbReference>
<gene>
    <name evidence="4" type="ORF">GKC30_09450</name>
</gene>
<feature type="domain" description="HAMP" evidence="3">
    <location>
        <begin position="331"/>
        <end position="384"/>
    </location>
</feature>
<dbReference type="GO" id="GO:0016791">
    <property type="term" value="F:phosphatase activity"/>
    <property type="evidence" value="ECO:0007669"/>
    <property type="project" value="TreeGrafter"/>
</dbReference>
<dbReference type="InterPro" id="IPR052016">
    <property type="entry name" value="Bact_Sigma-Reg"/>
</dbReference>
<dbReference type="GO" id="GO:0007165">
    <property type="term" value="P:signal transduction"/>
    <property type="evidence" value="ECO:0007669"/>
    <property type="project" value="InterPro"/>
</dbReference>
<sequence>MKRYGIAFRLAALILSCAFVILAAIVAYNYAYSRTIILRQSETNSRHLAQETASRIDSVLLSVQKVANNIAYSLEDATLSREDILNLNKRVIANNPEIFGMAIAFEPYTQEPERLYFAPYHFRSGGRIAFTMLGSPDYRYFYMDWYQLPKELEQAVWTEPYNDQGGGGVVMATYAVPFYRNQDGKKTFAGVVTADISLEWLQDMLEEIRIFDTGFAFLLSRHGTFIAHPNRKLIMNHTFFSMAEEMEAPEFRQVGRDMIAGKSAFVRIDENVFGNERYLFHTGLEYGGWSLGVLFPRAEMLAEVHRLSNVMVLIGLVGFALLALVIIYIARRITRPLSELSRSALEIASGNLDLMLPKVHTNDEVGDLAGSFRVMKESLKEYIANLTTTTAAKERIESELRIARDIQMGILPKLFPAFPDRTEFEVFASIEPAKEVGGDLYDFFFVDETHFCFLVGDVSGKGVPAAFFMAVTKTLLKVVAEKGLDPGQILSKVNADLAAENDSCMFVTLFLAIIDIETGETRYANAGHNPPIHLPCGGEPRWVAPLGEPVAGVMEGMEYSTRTMTMAPGDILFIYTDGVTEAMNPEQALYSEERLLRTVAEASQRFAPTLVKTVNDSVAAFARGAEPSDDITMLAMQFCGKCDK</sequence>
<evidence type="ECO:0000256" key="1">
    <source>
        <dbReference type="ARBA" id="ARBA00022801"/>
    </source>
</evidence>
<feature type="transmembrane region" description="Helical" evidence="2">
    <location>
        <begin position="310"/>
        <end position="330"/>
    </location>
</feature>
<dbReference type="AlphaFoldDB" id="A0A7K1KP44"/>
<keyword evidence="2" id="KW-1133">Transmembrane helix</keyword>
<dbReference type="InterPro" id="IPR001932">
    <property type="entry name" value="PPM-type_phosphatase-like_dom"/>
</dbReference>
<proteinExistence type="predicted"/>
<comment type="caution">
    <text evidence="4">The sequence shown here is derived from an EMBL/GenBank/DDBJ whole genome shotgun (WGS) entry which is preliminary data.</text>
</comment>
<keyword evidence="2" id="KW-0472">Membrane</keyword>
<dbReference type="EMBL" id="WODC01000005">
    <property type="protein sequence ID" value="MUM77858.1"/>
    <property type="molecule type" value="Genomic_DNA"/>
</dbReference>
<name>A0A7K1KP44_9BACT</name>
<keyword evidence="2" id="KW-0812">Transmembrane</keyword>
<dbReference type="SUPFAM" id="SSF158472">
    <property type="entry name" value="HAMP domain-like"/>
    <property type="match status" value="1"/>
</dbReference>
<dbReference type="Gene3D" id="6.10.340.10">
    <property type="match status" value="1"/>
</dbReference>
<evidence type="ECO:0000256" key="2">
    <source>
        <dbReference type="SAM" id="Phobius"/>
    </source>
</evidence>
<keyword evidence="1" id="KW-0378">Hydrolase</keyword>
<evidence type="ECO:0000313" key="4">
    <source>
        <dbReference type="EMBL" id="MUM77858.1"/>
    </source>
</evidence>
<dbReference type="SUPFAM" id="SSF81606">
    <property type="entry name" value="PP2C-like"/>
    <property type="match status" value="1"/>
</dbReference>
<dbReference type="PANTHER" id="PTHR43156:SF2">
    <property type="entry name" value="STAGE II SPORULATION PROTEIN E"/>
    <property type="match status" value="1"/>
</dbReference>
<dbReference type="CDD" id="cd06225">
    <property type="entry name" value="HAMP"/>
    <property type="match status" value="1"/>
</dbReference>
<dbReference type="RefSeq" id="WP_367614067.1">
    <property type="nucleotide sequence ID" value="NZ_WODC01000005.1"/>
</dbReference>
<dbReference type="GO" id="GO:0016020">
    <property type="term" value="C:membrane"/>
    <property type="evidence" value="ECO:0007669"/>
    <property type="project" value="InterPro"/>
</dbReference>
<dbReference type="Gene3D" id="3.60.40.10">
    <property type="entry name" value="PPM-type phosphatase domain"/>
    <property type="match status" value="1"/>
</dbReference>
<dbReference type="Pfam" id="PF00672">
    <property type="entry name" value="HAMP"/>
    <property type="match status" value="1"/>
</dbReference>
<dbReference type="Proteomes" id="UP000461162">
    <property type="component" value="Unassembled WGS sequence"/>
</dbReference>
<accession>A0A7K1KP44</accession>
<keyword evidence="5" id="KW-1185">Reference proteome</keyword>
<dbReference type="SMART" id="SM00331">
    <property type="entry name" value="PP2C_SIG"/>
    <property type="match status" value="1"/>
</dbReference>
<reference evidence="4 5" key="1">
    <citation type="submission" date="2019-11" db="EMBL/GenBank/DDBJ databases">
        <title>Pseudodesulfovibrio alkaliphilus, sp. nov., an alkaliphilic sulfate-reducing bacteria from mud volcano of Taman peninsula, Russia.</title>
        <authorList>
            <person name="Frolova A."/>
            <person name="Merkel A.Y."/>
            <person name="Slobodkin A.I."/>
        </authorList>
    </citation>
    <scope>NUCLEOTIDE SEQUENCE [LARGE SCALE GENOMIC DNA]</scope>
    <source>
        <strain evidence="4 5">F-1</strain>
    </source>
</reference>
<dbReference type="PANTHER" id="PTHR43156">
    <property type="entry name" value="STAGE II SPORULATION PROTEIN E-RELATED"/>
    <property type="match status" value="1"/>
</dbReference>
<dbReference type="CDD" id="cd12912">
    <property type="entry name" value="PDC2_MCP_like"/>
    <property type="match status" value="1"/>
</dbReference>
<protein>
    <submittedName>
        <fullName evidence="4">SpoIIE family protein phosphatase</fullName>
    </submittedName>
</protein>
<dbReference type="Gene3D" id="3.30.450.20">
    <property type="entry name" value="PAS domain"/>
    <property type="match status" value="2"/>
</dbReference>
<dbReference type="CDD" id="cd12913">
    <property type="entry name" value="PDC1_MCP_like"/>
    <property type="match status" value="1"/>
</dbReference>
<dbReference type="SMART" id="SM00304">
    <property type="entry name" value="HAMP"/>
    <property type="match status" value="1"/>
</dbReference>
<organism evidence="4 5">
    <name type="scientific">Pseudodesulfovibrio alkaliphilus</name>
    <dbReference type="NCBI Taxonomy" id="2661613"/>
    <lineage>
        <taxon>Bacteria</taxon>
        <taxon>Pseudomonadati</taxon>
        <taxon>Thermodesulfobacteriota</taxon>
        <taxon>Desulfovibrionia</taxon>
        <taxon>Desulfovibrionales</taxon>
        <taxon>Desulfovibrionaceae</taxon>
    </lineage>
</organism>
<dbReference type="Pfam" id="PF07228">
    <property type="entry name" value="SpoIIE"/>
    <property type="match status" value="1"/>
</dbReference>
<dbReference type="InterPro" id="IPR036457">
    <property type="entry name" value="PPM-type-like_dom_sf"/>
</dbReference>
<dbReference type="PROSITE" id="PS50885">
    <property type="entry name" value="HAMP"/>
    <property type="match status" value="1"/>
</dbReference>
<evidence type="ECO:0000259" key="3">
    <source>
        <dbReference type="PROSITE" id="PS50885"/>
    </source>
</evidence>
<dbReference type="Pfam" id="PF22673">
    <property type="entry name" value="MCP-like_PDC_1"/>
    <property type="match status" value="1"/>
</dbReference>